<protein>
    <submittedName>
        <fullName evidence="4">Aldo/keto reductase</fullName>
    </submittedName>
</protein>
<evidence type="ECO:0000259" key="3">
    <source>
        <dbReference type="Pfam" id="PF00248"/>
    </source>
</evidence>
<dbReference type="PATRIC" id="fig|1961.12.peg.3578"/>
<dbReference type="GO" id="GO:0016491">
    <property type="term" value="F:oxidoreductase activity"/>
    <property type="evidence" value="ECO:0007669"/>
    <property type="project" value="UniProtKB-KW"/>
</dbReference>
<dbReference type="InterPro" id="IPR023210">
    <property type="entry name" value="NADP_OxRdtase_dom"/>
</dbReference>
<dbReference type="AlphaFoldDB" id="A0A0L8MQF6"/>
<organism evidence="4 5">
    <name type="scientific">Streptomyces virginiae</name>
    <name type="common">Streptomyces cinnamonensis</name>
    <dbReference type="NCBI Taxonomy" id="1961"/>
    <lineage>
        <taxon>Bacteria</taxon>
        <taxon>Bacillati</taxon>
        <taxon>Actinomycetota</taxon>
        <taxon>Actinomycetes</taxon>
        <taxon>Kitasatosporales</taxon>
        <taxon>Streptomycetaceae</taxon>
        <taxon>Streptomyces</taxon>
    </lineage>
</organism>
<dbReference type="PANTHER" id="PTHR43625">
    <property type="entry name" value="AFLATOXIN B1 ALDEHYDE REDUCTASE"/>
    <property type="match status" value="1"/>
</dbReference>
<dbReference type="Pfam" id="PF00248">
    <property type="entry name" value="Aldo_ket_red"/>
    <property type="match status" value="1"/>
</dbReference>
<dbReference type="Proteomes" id="UP000037084">
    <property type="component" value="Unassembled WGS sequence"/>
</dbReference>
<dbReference type="EMBL" id="LGUV01000177">
    <property type="protein sequence ID" value="KOG52621.1"/>
    <property type="molecule type" value="Genomic_DNA"/>
</dbReference>
<name>A0A0L8MQF6_STRVG</name>
<dbReference type="PANTHER" id="PTHR43625:SF40">
    <property type="entry name" value="ALDO-KETO REDUCTASE YAKC [NADP(+)]"/>
    <property type="match status" value="1"/>
</dbReference>
<dbReference type="RefSeq" id="WP_053171571.1">
    <property type="nucleotide sequence ID" value="NZ_LGUV01000177.1"/>
</dbReference>
<evidence type="ECO:0000256" key="2">
    <source>
        <dbReference type="SAM" id="MobiDB-lite"/>
    </source>
</evidence>
<dbReference type="Gene3D" id="3.20.20.100">
    <property type="entry name" value="NADP-dependent oxidoreductase domain"/>
    <property type="match status" value="1"/>
</dbReference>
<feature type="domain" description="NADP-dependent oxidoreductase" evidence="3">
    <location>
        <begin position="27"/>
        <end position="331"/>
    </location>
</feature>
<dbReference type="GO" id="GO:0005737">
    <property type="term" value="C:cytoplasm"/>
    <property type="evidence" value="ECO:0007669"/>
    <property type="project" value="TreeGrafter"/>
</dbReference>
<dbReference type="PROSITE" id="PS51257">
    <property type="entry name" value="PROKAR_LIPOPROTEIN"/>
    <property type="match status" value="1"/>
</dbReference>
<dbReference type="eggNOG" id="COG0667">
    <property type="taxonomic scope" value="Bacteria"/>
</dbReference>
<gene>
    <name evidence="4" type="ORF">ADK75_15555</name>
</gene>
<accession>A0A0L8MQF6</accession>
<evidence type="ECO:0000313" key="4">
    <source>
        <dbReference type="EMBL" id="KOG52621.1"/>
    </source>
</evidence>
<evidence type="ECO:0000256" key="1">
    <source>
        <dbReference type="ARBA" id="ARBA00023002"/>
    </source>
</evidence>
<sequence>MTKNENASDPTTTARRSLGSTGPTVFPLGLGCMGMSALYGEADRAESIATIHAYLEAVPEGTDALLDTGDFYGMGHNELLISEALRTAPAAARERALTSVKFGALRTVEGGFTGYDGRPEAVKNFLAYSLQRLGRDHIDVYRIARVDPDVPIEETVGAIAEAVEAGHVRHIGLSEVGADTLRRAAATAPISDLQIEYSLISRGIEEEILPTARELGIGITAYGVLSRGLISGHFTRDRALAPGDFRGMSPRFQGDNLDRNLDLVEALRKVAEGKGASVAQTAIAWVLAQGPRRGVDLVPLVGARRRDRLAEALGAMDVSLDAADLAAVEEAVPAGAAAGERYPAAQMAHLDSEH</sequence>
<comment type="caution">
    <text evidence="4">The sequence shown here is derived from an EMBL/GenBank/DDBJ whole genome shotgun (WGS) entry which is preliminary data.</text>
</comment>
<reference evidence="5" key="1">
    <citation type="submission" date="2015-07" db="EMBL/GenBank/DDBJ databases">
        <authorList>
            <consortium name="Consortium for Microbial Forensics and Genomics (microFORGE)"/>
            <person name="Knight B.M."/>
            <person name="Roberts D.P."/>
            <person name="Lin D."/>
            <person name="Hari K."/>
            <person name="Fletcher J."/>
            <person name="Melcher U."/>
            <person name="Blagden T."/>
            <person name="Winegar R.A."/>
        </authorList>
    </citation>
    <scope>NUCLEOTIDE SEQUENCE [LARGE SCALE GENOMIC DNA]</scope>
    <source>
        <strain evidence="5">NRRL B-1447</strain>
    </source>
</reference>
<feature type="region of interest" description="Disordered" evidence="2">
    <location>
        <begin position="1"/>
        <end position="20"/>
    </location>
</feature>
<dbReference type="SUPFAM" id="SSF51430">
    <property type="entry name" value="NAD(P)-linked oxidoreductase"/>
    <property type="match status" value="1"/>
</dbReference>
<dbReference type="InterPro" id="IPR050791">
    <property type="entry name" value="Aldo-Keto_reductase"/>
</dbReference>
<keyword evidence="1" id="KW-0560">Oxidoreductase</keyword>
<proteinExistence type="predicted"/>
<evidence type="ECO:0000313" key="5">
    <source>
        <dbReference type="Proteomes" id="UP000037084"/>
    </source>
</evidence>
<dbReference type="InterPro" id="IPR036812">
    <property type="entry name" value="NAD(P)_OxRdtase_dom_sf"/>
</dbReference>
<dbReference type="OrthoDB" id="9768793at2"/>